<dbReference type="OrthoDB" id="673785at2"/>
<evidence type="ECO:0000313" key="2">
    <source>
        <dbReference type="Proteomes" id="UP000251889"/>
    </source>
</evidence>
<evidence type="ECO:0000313" key="1">
    <source>
        <dbReference type="EMBL" id="RAW01574.1"/>
    </source>
</evidence>
<accession>A0A364Y6V6</accession>
<organism evidence="1 2">
    <name type="scientific">Pseudochryseolinea flava</name>
    <dbReference type="NCBI Taxonomy" id="2059302"/>
    <lineage>
        <taxon>Bacteria</taxon>
        <taxon>Pseudomonadati</taxon>
        <taxon>Bacteroidota</taxon>
        <taxon>Cytophagia</taxon>
        <taxon>Cytophagales</taxon>
        <taxon>Fulvivirgaceae</taxon>
        <taxon>Pseudochryseolinea</taxon>
    </lineage>
</organism>
<reference evidence="1 2" key="1">
    <citation type="submission" date="2018-06" db="EMBL/GenBank/DDBJ databases">
        <title>Chryseolinea flavus sp. nov., a member of the phylum Bacteroidetes isolated from soil.</title>
        <authorList>
            <person name="Li Y."/>
            <person name="Wang J."/>
        </authorList>
    </citation>
    <scope>NUCLEOTIDE SEQUENCE [LARGE SCALE GENOMIC DNA]</scope>
    <source>
        <strain evidence="1 2">SDU1-6</strain>
    </source>
</reference>
<gene>
    <name evidence="1" type="ORF">DQQ10_07905</name>
</gene>
<proteinExistence type="predicted"/>
<protein>
    <submittedName>
        <fullName evidence="1">Uncharacterized protein</fullName>
    </submittedName>
</protein>
<name>A0A364Y6V6_9BACT</name>
<dbReference type="RefSeq" id="WP_112746314.1">
    <property type="nucleotide sequence ID" value="NZ_QMFY01000003.1"/>
</dbReference>
<keyword evidence="2" id="KW-1185">Reference proteome</keyword>
<comment type="caution">
    <text evidence="1">The sequence shown here is derived from an EMBL/GenBank/DDBJ whole genome shotgun (WGS) entry which is preliminary data.</text>
</comment>
<dbReference type="Proteomes" id="UP000251889">
    <property type="component" value="Unassembled WGS sequence"/>
</dbReference>
<dbReference type="AlphaFoldDB" id="A0A364Y6V6"/>
<sequence>MKSVYVIIILLSIVGVSATLLIANHSATEEKVYDFKRQPMEMVEELEGIDLGFDSYYIIGVAGEKMYLGNTQSPFVVTQLSLTEPCHMRSIKLTLPDSTRLFKRSIRIRMIDSTLFFMEGRTPRVYFTRSLASDTVMLERFASDELYFFNALPVSDASIFLQGVSHSPYTNILGKESHYNCSAIIADSILEKQVDGLFCTSGMLHYNQALNLAVYLYSHRNEYILLDTNLSIMGKGNTIDTFTVARVRSVYVESDRERKLVSPNSQINLYSFVAGTSLFVVSGLLTRYDNFDKALRSSVIDVYDISSQTYCYTFYLPDFEGQRFSSIMVSGNKLYAIYRKKLRVFRLLQPF</sequence>
<dbReference type="EMBL" id="QMFY01000003">
    <property type="protein sequence ID" value="RAW01574.1"/>
    <property type="molecule type" value="Genomic_DNA"/>
</dbReference>